<evidence type="ECO:0000256" key="4">
    <source>
        <dbReference type="ARBA" id="ARBA00022917"/>
    </source>
</evidence>
<evidence type="ECO:0000259" key="8">
    <source>
        <dbReference type="Pfam" id="PF00749"/>
    </source>
</evidence>
<dbReference type="PANTHER" id="PTHR43097:SF4">
    <property type="entry name" value="GLUTAMINE--TRNA LIGASE"/>
    <property type="match status" value="1"/>
</dbReference>
<dbReference type="Gene3D" id="3.40.50.620">
    <property type="entry name" value="HUPs"/>
    <property type="match status" value="1"/>
</dbReference>
<dbReference type="InterPro" id="IPR014729">
    <property type="entry name" value="Rossmann-like_a/b/a_fold"/>
</dbReference>
<dbReference type="OrthoDB" id="10250478at2759"/>
<dbReference type="GO" id="GO:0006425">
    <property type="term" value="P:glutaminyl-tRNA aminoacylation"/>
    <property type="evidence" value="ECO:0007669"/>
    <property type="project" value="TreeGrafter"/>
</dbReference>
<organism evidence="9 10">
    <name type="scientific">Reticulomyxa filosa</name>
    <dbReference type="NCBI Taxonomy" id="46433"/>
    <lineage>
        <taxon>Eukaryota</taxon>
        <taxon>Sar</taxon>
        <taxon>Rhizaria</taxon>
        <taxon>Retaria</taxon>
        <taxon>Foraminifera</taxon>
        <taxon>Monothalamids</taxon>
        <taxon>Reticulomyxidae</taxon>
        <taxon>Reticulomyxa</taxon>
    </lineage>
</organism>
<dbReference type="Proteomes" id="UP000023152">
    <property type="component" value="Unassembled WGS sequence"/>
</dbReference>
<evidence type="ECO:0000256" key="6">
    <source>
        <dbReference type="RuleBase" id="RU363037"/>
    </source>
</evidence>
<dbReference type="Pfam" id="PF00749">
    <property type="entry name" value="tRNA-synt_1c"/>
    <property type="match status" value="1"/>
</dbReference>
<dbReference type="SUPFAM" id="SSF52374">
    <property type="entry name" value="Nucleotidylyl transferase"/>
    <property type="match status" value="1"/>
</dbReference>
<name>X6LPC4_RETFI</name>
<keyword evidence="3 6" id="KW-0067">ATP-binding</keyword>
<dbReference type="GO" id="GO:0005829">
    <property type="term" value="C:cytosol"/>
    <property type="evidence" value="ECO:0007669"/>
    <property type="project" value="TreeGrafter"/>
</dbReference>
<dbReference type="GO" id="GO:0005524">
    <property type="term" value="F:ATP binding"/>
    <property type="evidence" value="ECO:0007669"/>
    <property type="project" value="UniProtKB-KW"/>
</dbReference>
<comment type="caution">
    <text evidence="9">The sequence shown here is derived from an EMBL/GenBank/DDBJ whole genome shotgun (WGS) entry which is preliminary data.</text>
</comment>
<feature type="non-terminal residue" evidence="9">
    <location>
        <position position="1"/>
    </location>
</feature>
<evidence type="ECO:0000256" key="2">
    <source>
        <dbReference type="ARBA" id="ARBA00022741"/>
    </source>
</evidence>
<dbReference type="AlphaFoldDB" id="X6LPC4"/>
<keyword evidence="5 6" id="KW-0030">Aminoacyl-tRNA synthetase</keyword>
<feature type="compositionally biased region" description="Basic and acidic residues" evidence="7">
    <location>
        <begin position="1"/>
        <end position="23"/>
    </location>
</feature>
<protein>
    <submittedName>
        <fullName evidence="9">Glutamine-tRNA ligase</fullName>
    </submittedName>
</protein>
<keyword evidence="1 6" id="KW-0436">Ligase</keyword>
<dbReference type="InterPro" id="IPR000924">
    <property type="entry name" value="Glu/Gln-tRNA-synth"/>
</dbReference>
<dbReference type="PRINTS" id="PR00987">
    <property type="entry name" value="TRNASYNTHGLU"/>
</dbReference>
<keyword evidence="4 6" id="KW-0648">Protein biosynthesis</keyword>
<accession>X6LPC4</accession>
<feature type="region of interest" description="Disordered" evidence="7">
    <location>
        <begin position="1"/>
        <end position="38"/>
    </location>
</feature>
<gene>
    <name evidence="9" type="ORF">RFI_33953</name>
</gene>
<dbReference type="EMBL" id="ASPP01033257">
    <property type="protein sequence ID" value="ETO03454.1"/>
    <property type="molecule type" value="Genomic_DNA"/>
</dbReference>
<dbReference type="GO" id="GO:0004819">
    <property type="term" value="F:glutamine-tRNA ligase activity"/>
    <property type="evidence" value="ECO:0007669"/>
    <property type="project" value="TreeGrafter"/>
</dbReference>
<dbReference type="InterPro" id="IPR050132">
    <property type="entry name" value="Gln/Glu-tRNA_Ligase"/>
</dbReference>
<sequence length="171" mass="19940">TAKNKDKEKKKGSDDKKEDNTNEKKKKTTTSSAEDELEDVVTMEKWLKGRDLEEAHNTPAKIKEREKALEKMKLQPTTFLSRFPPEPNGFLHIGHCKAITFNFGLAESHHGHCYLRFDDTNPATEEQVYIDNIIENVNWMGFKPWKTTFSSDYFEEMYQLAIKMIKDDNAY</sequence>
<feature type="domain" description="Glutamyl/glutaminyl-tRNA synthetase class Ib catalytic" evidence="8">
    <location>
        <begin position="81"/>
        <end position="171"/>
    </location>
</feature>
<dbReference type="InterPro" id="IPR020058">
    <property type="entry name" value="Glu/Gln-tRNA-synth_Ib_cat-dom"/>
</dbReference>
<evidence type="ECO:0000313" key="10">
    <source>
        <dbReference type="Proteomes" id="UP000023152"/>
    </source>
</evidence>
<keyword evidence="2 6" id="KW-0547">Nucleotide-binding</keyword>
<evidence type="ECO:0000256" key="3">
    <source>
        <dbReference type="ARBA" id="ARBA00022840"/>
    </source>
</evidence>
<reference evidence="9 10" key="1">
    <citation type="journal article" date="2013" name="Curr. Biol.">
        <title>The Genome of the Foraminiferan Reticulomyxa filosa.</title>
        <authorList>
            <person name="Glockner G."/>
            <person name="Hulsmann N."/>
            <person name="Schleicher M."/>
            <person name="Noegel A.A."/>
            <person name="Eichinger L."/>
            <person name="Gallinger C."/>
            <person name="Pawlowski J."/>
            <person name="Sierra R."/>
            <person name="Euteneuer U."/>
            <person name="Pillet L."/>
            <person name="Moustafa A."/>
            <person name="Platzer M."/>
            <person name="Groth M."/>
            <person name="Szafranski K."/>
            <person name="Schliwa M."/>
        </authorList>
    </citation>
    <scope>NUCLEOTIDE SEQUENCE [LARGE SCALE GENOMIC DNA]</scope>
</reference>
<dbReference type="PANTHER" id="PTHR43097">
    <property type="entry name" value="GLUTAMINE-TRNA LIGASE"/>
    <property type="match status" value="1"/>
</dbReference>
<comment type="similarity">
    <text evidence="6">Belongs to the class-I aminoacyl-tRNA synthetase family.</text>
</comment>
<feature type="non-terminal residue" evidence="9">
    <location>
        <position position="171"/>
    </location>
</feature>
<dbReference type="PROSITE" id="PS00178">
    <property type="entry name" value="AA_TRNA_LIGASE_I"/>
    <property type="match status" value="1"/>
</dbReference>
<evidence type="ECO:0000256" key="7">
    <source>
        <dbReference type="SAM" id="MobiDB-lite"/>
    </source>
</evidence>
<evidence type="ECO:0000256" key="5">
    <source>
        <dbReference type="ARBA" id="ARBA00023146"/>
    </source>
</evidence>
<evidence type="ECO:0000313" key="9">
    <source>
        <dbReference type="EMBL" id="ETO03454.1"/>
    </source>
</evidence>
<keyword evidence="10" id="KW-1185">Reference proteome</keyword>
<dbReference type="InterPro" id="IPR001412">
    <property type="entry name" value="aa-tRNA-synth_I_CS"/>
</dbReference>
<proteinExistence type="inferred from homology"/>
<evidence type="ECO:0000256" key="1">
    <source>
        <dbReference type="ARBA" id="ARBA00022598"/>
    </source>
</evidence>